<evidence type="ECO:0000313" key="2">
    <source>
        <dbReference type="EMBL" id="CAB4171684.1"/>
    </source>
</evidence>
<name>A0A6J5PW40_9CAUD</name>
<reference evidence="2" key="1">
    <citation type="submission" date="2020-05" db="EMBL/GenBank/DDBJ databases">
        <authorList>
            <person name="Chiriac C."/>
            <person name="Salcher M."/>
            <person name="Ghai R."/>
            <person name="Kavagutti S V."/>
        </authorList>
    </citation>
    <scope>NUCLEOTIDE SEQUENCE</scope>
</reference>
<gene>
    <name evidence="2" type="ORF">UFOVP923_18</name>
</gene>
<proteinExistence type="predicted"/>
<accession>A0A6J5PW40</accession>
<sequence>MEATTLDRYIKLFRGRGDVYGSEMGSCVKQPLTREVFHNHLTGETPIGVYPMVPLKNDWYTVWGCTDIDTGDLKSTISIRDSLAAAGVHAFIEKSRSKGYHVWVFASEPVLARDMRRMLLAAHQVADYEAREINPKQESLKDTSQYGNYVRLPYPNHNDLTIPNRRVITDDETPISIDAFLDDAEAHLVAPDTIARIASFYKPPVAPTAHNMDYVPCASLPDAMRPLSALGKVIWRDGPLPNNDRSRTLAKLGHECVRSGLNPSQTHIILTDADLRWGKYHLRTHGELEIDKLVQRVYQTT</sequence>
<dbReference type="InterPro" id="IPR054347">
    <property type="entry name" value="TOTE_primase"/>
</dbReference>
<dbReference type="EMBL" id="LR796877">
    <property type="protein sequence ID" value="CAB4171684.1"/>
    <property type="molecule type" value="Genomic_DNA"/>
</dbReference>
<evidence type="ECO:0000259" key="1">
    <source>
        <dbReference type="Pfam" id="PF22548"/>
    </source>
</evidence>
<organism evidence="2">
    <name type="scientific">uncultured Caudovirales phage</name>
    <dbReference type="NCBI Taxonomy" id="2100421"/>
    <lineage>
        <taxon>Viruses</taxon>
        <taxon>Duplodnaviria</taxon>
        <taxon>Heunggongvirae</taxon>
        <taxon>Uroviricota</taxon>
        <taxon>Caudoviricetes</taxon>
        <taxon>Peduoviridae</taxon>
        <taxon>Maltschvirus</taxon>
        <taxon>Maltschvirus maltsch</taxon>
    </lineage>
</organism>
<dbReference type="Pfam" id="PF22548">
    <property type="entry name" value="AEP-TOTE"/>
    <property type="match status" value="1"/>
</dbReference>
<feature type="domain" description="TOTE conflict system primase" evidence="1">
    <location>
        <begin position="30"/>
        <end position="157"/>
    </location>
</feature>
<protein>
    <recommendedName>
        <fullName evidence="1">TOTE conflict system primase domain-containing protein</fullName>
    </recommendedName>
</protein>